<dbReference type="Pfam" id="PF13561">
    <property type="entry name" value="adh_short_C2"/>
    <property type="match status" value="1"/>
</dbReference>
<dbReference type="PANTHER" id="PTHR42760:SF133">
    <property type="entry name" value="3-OXOACYL-[ACYL-CARRIER-PROTEIN] REDUCTASE"/>
    <property type="match status" value="1"/>
</dbReference>
<keyword evidence="2" id="KW-0560">Oxidoreductase</keyword>
<dbReference type="PATRIC" id="fig|294.124.peg.441"/>
<dbReference type="Proteomes" id="UP000032101">
    <property type="component" value="Unassembled WGS sequence"/>
</dbReference>
<dbReference type="PANTHER" id="PTHR42760">
    <property type="entry name" value="SHORT-CHAIN DEHYDROGENASES/REDUCTASES FAMILY MEMBER"/>
    <property type="match status" value="1"/>
</dbReference>
<dbReference type="InterPro" id="IPR036291">
    <property type="entry name" value="NAD(P)-bd_dom_sf"/>
</dbReference>
<dbReference type="CDD" id="cd05233">
    <property type="entry name" value="SDR_c"/>
    <property type="match status" value="1"/>
</dbReference>
<dbReference type="AlphaFoldDB" id="A0A0D0PR48"/>
<dbReference type="PRINTS" id="PR00080">
    <property type="entry name" value="SDRFAMILY"/>
</dbReference>
<evidence type="ECO:0000256" key="2">
    <source>
        <dbReference type="ARBA" id="ARBA00023002"/>
    </source>
</evidence>
<evidence type="ECO:0000256" key="1">
    <source>
        <dbReference type="ARBA" id="ARBA00006484"/>
    </source>
</evidence>
<dbReference type="InterPro" id="IPR002347">
    <property type="entry name" value="SDR_fam"/>
</dbReference>
<evidence type="ECO:0000313" key="3">
    <source>
        <dbReference type="EMBL" id="KIQ61078.1"/>
    </source>
</evidence>
<comment type="caution">
    <text evidence="3">The sequence shown here is derived from an EMBL/GenBank/DDBJ whole genome shotgun (WGS) entry which is preliminary data.</text>
</comment>
<dbReference type="Gene3D" id="3.40.50.720">
    <property type="entry name" value="NAD(P)-binding Rossmann-like Domain"/>
    <property type="match status" value="1"/>
</dbReference>
<accession>A0A0D0PR48</accession>
<gene>
    <name evidence="3" type="ORF">RL74_02170</name>
</gene>
<dbReference type="OrthoDB" id="9806974at2"/>
<dbReference type="GO" id="GO:0016616">
    <property type="term" value="F:oxidoreductase activity, acting on the CH-OH group of donors, NAD or NADP as acceptor"/>
    <property type="evidence" value="ECO:0007669"/>
    <property type="project" value="TreeGrafter"/>
</dbReference>
<evidence type="ECO:0000313" key="4">
    <source>
        <dbReference type="Proteomes" id="UP000032101"/>
    </source>
</evidence>
<comment type="similarity">
    <text evidence="1">Belongs to the short-chain dehydrogenases/reductases (SDR) family.</text>
</comment>
<protein>
    <submittedName>
        <fullName evidence="3">Oxidoreductase</fullName>
    </submittedName>
</protein>
<dbReference type="RefSeq" id="WP_042728188.1">
    <property type="nucleotide sequence ID" value="NZ_JXNZ01000011.1"/>
</dbReference>
<dbReference type="SUPFAM" id="SSF51735">
    <property type="entry name" value="NAD(P)-binding Rossmann-fold domains"/>
    <property type="match status" value="1"/>
</dbReference>
<proteinExistence type="inferred from homology"/>
<organism evidence="3 4">
    <name type="scientific">Pseudomonas fluorescens</name>
    <dbReference type="NCBI Taxonomy" id="294"/>
    <lineage>
        <taxon>Bacteria</taxon>
        <taxon>Pseudomonadati</taxon>
        <taxon>Pseudomonadota</taxon>
        <taxon>Gammaproteobacteria</taxon>
        <taxon>Pseudomonadales</taxon>
        <taxon>Pseudomonadaceae</taxon>
        <taxon>Pseudomonas</taxon>
    </lineage>
</organism>
<sequence>MDDKKPVTLITGTRKGIGRHLAEYYLAQGHRVIGCSRSSSDLTHSSYDHFIADVADEQAIGELMKHVRGTCGRLDHLINNAGIASMNHSLLTPYKTAQNIMQTNVLGTFLLSREAAKLMRAGRQGRIVNFSTVAKPLKLEGEALYAASKAAVETLTCVMAKELASFGITVNALGPTPIDTDLTRVIPAQKMKDLLAQQSLKRFGTFDDVTNVTDFFLSSRSHFITGQVVYLGGL</sequence>
<name>A0A0D0PR48_PSEFL</name>
<reference evidence="3 4" key="1">
    <citation type="submission" date="2015-01" db="EMBL/GenBank/DDBJ databases">
        <title>Draft Genome Sequence of the Biocontrol and Plant Growth-Promoting Rhizobacteria (PGPR) Pseudomonas fluorescens UM270.</title>
        <authorList>
            <person name="Hernandez-Salmeron J.E."/>
            <person name="Santoyo G."/>
            <person name="Moreno-Hagelsieb G."/>
            <person name="Hernandez-Leon R."/>
        </authorList>
    </citation>
    <scope>NUCLEOTIDE SEQUENCE [LARGE SCALE GENOMIC DNA]</scope>
    <source>
        <strain evidence="3 4">UM270</strain>
    </source>
</reference>
<dbReference type="PRINTS" id="PR00081">
    <property type="entry name" value="GDHRDH"/>
</dbReference>
<dbReference type="EMBL" id="JXNZ01000011">
    <property type="protein sequence ID" value="KIQ61078.1"/>
    <property type="molecule type" value="Genomic_DNA"/>
</dbReference>